<evidence type="ECO:0000313" key="2">
    <source>
        <dbReference type="EMBL" id="SUS07231.1"/>
    </source>
</evidence>
<reference evidence="2" key="1">
    <citation type="submission" date="2018-07" db="EMBL/GenBank/DDBJ databases">
        <authorList>
            <person name="Quirk P.G."/>
            <person name="Krulwich T.A."/>
        </authorList>
    </citation>
    <scope>NUCLEOTIDE SEQUENCE</scope>
</reference>
<organism evidence="2">
    <name type="scientific">metagenome</name>
    <dbReference type="NCBI Taxonomy" id="256318"/>
    <lineage>
        <taxon>unclassified sequences</taxon>
        <taxon>metagenomes</taxon>
    </lineage>
</organism>
<keyword evidence="1" id="KW-0812">Transmembrane</keyword>
<dbReference type="EMBL" id="UIDG01000334">
    <property type="protein sequence ID" value="SUS07231.1"/>
    <property type="molecule type" value="Genomic_DNA"/>
</dbReference>
<feature type="transmembrane region" description="Helical" evidence="1">
    <location>
        <begin position="100"/>
        <end position="118"/>
    </location>
</feature>
<evidence type="ECO:0000256" key="1">
    <source>
        <dbReference type="SAM" id="Phobius"/>
    </source>
</evidence>
<feature type="transmembrane region" description="Helical" evidence="1">
    <location>
        <begin position="42"/>
        <end position="61"/>
    </location>
</feature>
<sequence>MTTLVHLTPYVAFSLGVAMMMRALHLYSESRPHTPVSSWQKLAVWFGAMLAWPTLAHAQAVDLRTATEAGNAIIMYLSGTFAAVGIVAAGVAMMMGRQSIAKWAFAGAMVSGLAFAIVRTMWSNMGIEASNVGTFSP</sequence>
<name>A0A380THP8_9ZZZZ</name>
<gene>
    <name evidence="2" type="ORF">DF3PB_40028</name>
</gene>
<dbReference type="AlphaFoldDB" id="A0A380THP8"/>
<proteinExistence type="predicted"/>
<keyword evidence="1" id="KW-0472">Membrane</keyword>
<feature type="transmembrane region" description="Helical" evidence="1">
    <location>
        <begin position="7"/>
        <end position="27"/>
    </location>
</feature>
<keyword evidence="1" id="KW-1133">Transmembrane helix</keyword>
<feature type="transmembrane region" description="Helical" evidence="1">
    <location>
        <begin position="73"/>
        <end position="94"/>
    </location>
</feature>
<accession>A0A380THP8</accession>
<protein>
    <submittedName>
        <fullName evidence="2">Uncharacterized protein</fullName>
    </submittedName>
</protein>